<feature type="repeat" description="WD" evidence="1">
    <location>
        <begin position="608"/>
        <end position="642"/>
    </location>
</feature>
<dbReference type="InterPro" id="IPR036322">
    <property type="entry name" value="WD40_repeat_dom_sf"/>
</dbReference>
<dbReference type="GeneID" id="113927255"/>
<dbReference type="CTD" id="253769"/>
<feature type="compositionally biased region" description="Basic and acidic residues" evidence="2">
    <location>
        <begin position="534"/>
        <end position="551"/>
    </location>
</feature>
<dbReference type="PANTHER" id="PTHR44525">
    <property type="entry name" value="WD REPEAT-CONTAINING PROTEIN 27"/>
    <property type="match status" value="1"/>
</dbReference>
<sequence>MVPSAGAGLAITDPSTDRLWEVLFCPFASRGTTVRSSEQGVLSRKRGREPRLEMGDPQGNLCTDAGVGDLVTEKCLVASKGPARRVQLACSGQYCAFPLDGNALCVWNTDDPSYQPLTLRGHHEPITAVAFGNAVSPLLVCSASRDYVIMWTLDECRQKALQGLTPRGVVMGTLLGKVLCLRLSPDDRAVAVCAGKKIFMLDTESQSTRAELEGHRGAVTAAEFCLWQTHLIISVSEDRSFKKRVFPKVWDHHMGSLIYNSSVLTASPLLSLLIDAESRQLVTGCANGQLWIFSLVEGHHYRCVTRVDLKKKSESFFRRVESRLCSLPEEGQRVCTDGLEKGEEVEASLPVLGLGPCDLSLVLPAECGCLPSENTTCLWIGSSAGLFIFNLANFELEAVLHYKDFRSSSIQVAGSCAVMSKVGGEKAVCLLTSLCGCKIALLEIYAAALVRSQRGHNAGRDLSVLPRAHVLSTSPLYFRPAEENRTQPAPQRQSAMRSTIKDQPLVFHSKVRSSGYASTPHITLFSPKTNTRSSGDRSLPRRDCHRGKEYPLESSPPTKVHKQRVIAHGPVAVSCVQYSGDGRWLACGLANHLSLVFRADLTGTPAVFSGHDGAVSTVCWSHDGRWLLSTSRDGTLRLWSLRGAELALCVGKDVFSKPARSAQFYYIDTFILLSSGPELQLLKYHVATCRDGIQRYKQKSRCKGVFRLPTTGMTEITSLSAVNDFYSYLVLTAGRNRTLEVFDLNAGCSAATIIEAHSRPVHQICQNKGSSFMTQQHQFYNLFATTATGDGIKLWDLRTLRCERCFEGHPNHGYPCGIAFSPCGRYVASGAEDRHVYMYDVGSSTFSHRLAGHTDTVTGVAFSPSAPQPGSCARPRVMEVGTHLLSPCSAALEAPWTLGHGLASGDTGCRRHRCDGLVMSSTTEPRPSTEALTWLIPR</sequence>
<keyword evidence="3" id="KW-1185">Reference proteome</keyword>
<dbReference type="InterPro" id="IPR042411">
    <property type="entry name" value="WDR27"/>
</dbReference>
<dbReference type="InterPro" id="IPR015943">
    <property type="entry name" value="WD40/YVTN_repeat-like_dom_sf"/>
</dbReference>
<dbReference type="PROSITE" id="PS50082">
    <property type="entry name" value="WD_REPEATS_2"/>
    <property type="match status" value="1"/>
</dbReference>
<evidence type="ECO:0000313" key="4">
    <source>
        <dbReference type="RefSeq" id="XP_027458771.2"/>
    </source>
</evidence>
<dbReference type="SUPFAM" id="SSF50998">
    <property type="entry name" value="Quinoprotein alcohol dehydrogenase-like"/>
    <property type="match status" value="1"/>
</dbReference>
<dbReference type="RefSeq" id="XP_027458771.2">
    <property type="nucleotide sequence ID" value="XM_027602970.2"/>
</dbReference>
<evidence type="ECO:0000256" key="2">
    <source>
        <dbReference type="SAM" id="MobiDB-lite"/>
    </source>
</evidence>
<dbReference type="SMART" id="SM00320">
    <property type="entry name" value="WD40"/>
    <property type="match status" value="10"/>
</dbReference>
<dbReference type="PROSITE" id="PS50294">
    <property type="entry name" value="WD_REPEATS_REGION"/>
    <property type="match status" value="1"/>
</dbReference>
<evidence type="ECO:0000313" key="3">
    <source>
        <dbReference type="Proteomes" id="UP000515165"/>
    </source>
</evidence>
<reference evidence="4 5" key="1">
    <citation type="submission" date="2025-04" db="UniProtKB">
        <authorList>
            <consortium name="RefSeq"/>
        </authorList>
    </citation>
    <scope>IDENTIFICATION</scope>
    <source>
        <tissue evidence="4 5">Blood</tissue>
    </source>
</reference>
<protein>
    <submittedName>
        <fullName evidence="4 5">WD repeat-containing protein 27 isoform X1</fullName>
    </submittedName>
</protein>
<dbReference type="OrthoDB" id="20669at2759"/>
<proteinExistence type="predicted"/>
<name>A0A6J2DSK4_ZALCA</name>
<feature type="region of interest" description="Disordered" evidence="2">
    <location>
        <begin position="518"/>
        <end position="561"/>
    </location>
</feature>
<dbReference type="Gene3D" id="2.130.10.10">
    <property type="entry name" value="YVTN repeat-like/Quinoprotein amine dehydrogenase"/>
    <property type="match status" value="3"/>
</dbReference>
<dbReference type="KEGG" id="zca:113927255"/>
<dbReference type="InterPro" id="IPR011047">
    <property type="entry name" value="Quinoprotein_ADH-like_sf"/>
</dbReference>
<feature type="compositionally biased region" description="Polar residues" evidence="2">
    <location>
        <begin position="518"/>
        <end position="533"/>
    </location>
</feature>
<dbReference type="SUPFAM" id="SSF50978">
    <property type="entry name" value="WD40 repeat-like"/>
    <property type="match status" value="1"/>
</dbReference>
<dbReference type="AlphaFoldDB" id="A0A6J2DSK4"/>
<organism evidence="3 4">
    <name type="scientific">Zalophus californianus</name>
    <name type="common">California sealion</name>
    <dbReference type="NCBI Taxonomy" id="9704"/>
    <lineage>
        <taxon>Eukaryota</taxon>
        <taxon>Metazoa</taxon>
        <taxon>Chordata</taxon>
        <taxon>Craniata</taxon>
        <taxon>Vertebrata</taxon>
        <taxon>Euteleostomi</taxon>
        <taxon>Mammalia</taxon>
        <taxon>Eutheria</taxon>
        <taxon>Laurasiatheria</taxon>
        <taxon>Carnivora</taxon>
        <taxon>Caniformia</taxon>
        <taxon>Pinnipedia</taxon>
        <taxon>Otariidae</taxon>
        <taxon>Zalophus</taxon>
    </lineage>
</organism>
<keyword evidence="1" id="KW-0853">WD repeat</keyword>
<dbReference type="RefSeq" id="XP_027458772.2">
    <property type="nucleotide sequence ID" value="XM_027602971.2"/>
</dbReference>
<dbReference type="Proteomes" id="UP000515165">
    <property type="component" value="Chromosome 7"/>
</dbReference>
<feature type="region of interest" description="Disordered" evidence="2">
    <location>
        <begin position="36"/>
        <end position="58"/>
    </location>
</feature>
<evidence type="ECO:0000313" key="5">
    <source>
        <dbReference type="RefSeq" id="XP_027458772.2"/>
    </source>
</evidence>
<evidence type="ECO:0000256" key="1">
    <source>
        <dbReference type="PROSITE-ProRule" id="PRU00221"/>
    </source>
</evidence>
<gene>
    <name evidence="4 5" type="primary">WDR27</name>
</gene>
<dbReference type="PANTHER" id="PTHR44525:SF1">
    <property type="entry name" value="WD REPEAT-CONTAINING PROTEIN 27"/>
    <property type="match status" value="1"/>
</dbReference>
<dbReference type="Pfam" id="PF00400">
    <property type="entry name" value="WD40"/>
    <property type="match status" value="3"/>
</dbReference>
<dbReference type="InterPro" id="IPR001680">
    <property type="entry name" value="WD40_rpt"/>
</dbReference>
<accession>A0A6J2DSK4</accession>